<sequence>MRSRRAIAIVFPTSSTPSCITTRAAVRCFIRFLSLCFPAETKRHIVRSAGQAGNPGKPWGYAQARDISSPTEFPRLIRDGTPSSPEFRRRRSNSVSPFPPRSRCDAIAEATRAVVWCRRARDNFTFEGERLILHRLSPRSTSRHGFASPLNTSRPIYRTTSATADQQQQQQQQYYSQEPRSYSQEFVAMPVSPHGSEVSDGYARRPASRGMTSHSAHRPSIPRAPSVGSTYSIFPPPTKPLPPIPMKGRRAARAPSQDSFDKSSASGDRYSRSSIATSNPDTAPTQTLSYISDTQQAPNALNTARQRSIPEVKPSKASIASTTSFDLGFDKQIVSDDKRINNSVFYLDVSPASKILASKHGNNILKLWDLETGTLENSIKFTSYTEAQSRSRDYLIRSHSIVSEASNLVAIATRFGRTIEIWNWGKKKCLQTIDDADRWTAASTEAYGGGCSPLAVYRGDDSRIDIFTATQDKKPFAKQRSIDLKQANLPFVPQYPELALSATSPLLVAAAGPRPPRRGQPPPDKETLLVAWDTNTDGYGSNKPFRVARPWQHEEIGTAIPCDLCAYGSVVVSIWIPAGFRAVPVPPSRDGTGFKLVPVKVPSRYVLVWDLSANSTHTFAIPNCAACISPDCRYVAYCHASGTGIGARGCVCVLDVVDGREVWCWPDKDALAIDSGPKPGFEQFNDLSSVSELAFSADGRSLIMADRNGRIGVYNVREQR</sequence>
<dbReference type="AlphaFoldDB" id="A0A2U3EB59"/>
<feature type="compositionally biased region" description="Polar residues" evidence="4">
    <location>
        <begin position="275"/>
        <end position="286"/>
    </location>
</feature>
<dbReference type="PANTHER" id="PTHR22847:SF637">
    <property type="entry name" value="WD REPEAT DOMAIN 5B"/>
    <property type="match status" value="1"/>
</dbReference>
<evidence type="ECO:0000256" key="1">
    <source>
        <dbReference type="ARBA" id="ARBA00022574"/>
    </source>
</evidence>
<proteinExistence type="predicted"/>
<keyword evidence="1" id="KW-0853">WD repeat</keyword>
<accession>A0A2U3EB59</accession>
<dbReference type="Proteomes" id="UP000245956">
    <property type="component" value="Unassembled WGS sequence"/>
</dbReference>
<dbReference type="InterPro" id="IPR015943">
    <property type="entry name" value="WD40/YVTN_repeat-like_dom_sf"/>
</dbReference>
<evidence type="ECO:0000256" key="3">
    <source>
        <dbReference type="ARBA" id="ARBA00023054"/>
    </source>
</evidence>
<evidence type="ECO:0000313" key="5">
    <source>
        <dbReference type="EMBL" id="PWI71735.1"/>
    </source>
</evidence>
<evidence type="ECO:0000256" key="4">
    <source>
        <dbReference type="SAM" id="MobiDB-lite"/>
    </source>
</evidence>
<dbReference type="EMBL" id="LCWV01000007">
    <property type="protein sequence ID" value="PWI71735.1"/>
    <property type="molecule type" value="Genomic_DNA"/>
</dbReference>
<dbReference type="InterPro" id="IPR011047">
    <property type="entry name" value="Quinoprotein_ADH-like_sf"/>
</dbReference>
<feature type="compositionally biased region" description="Pro residues" evidence="4">
    <location>
        <begin position="234"/>
        <end position="245"/>
    </location>
</feature>
<feature type="compositionally biased region" description="Low complexity" evidence="4">
    <location>
        <begin position="263"/>
        <end position="274"/>
    </location>
</feature>
<evidence type="ECO:0000256" key="2">
    <source>
        <dbReference type="ARBA" id="ARBA00022737"/>
    </source>
</evidence>
<reference evidence="5 6" key="1">
    <citation type="journal article" date="2016" name="Front. Microbiol.">
        <title>Genome and transcriptome sequences reveal the specific parasitism of the nematophagous Purpureocillium lilacinum 36-1.</title>
        <authorList>
            <person name="Xie J."/>
            <person name="Li S."/>
            <person name="Mo C."/>
            <person name="Xiao X."/>
            <person name="Peng D."/>
            <person name="Wang G."/>
            <person name="Xiao Y."/>
        </authorList>
    </citation>
    <scope>NUCLEOTIDE SEQUENCE [LARGE SCALE GENOMIC DNA]</scope>
    <source>
        <strain evidence="5 6">36-1</strain>
    </source>
</reference>
<dbReference type="Gene3D" id="2.130.10.10">
    <property type="entry name" value="YVTN repeat-like/Quinoprotein amine dehydrogenase"/>
    <property type="match status" value="2"/>
</dbReference>
<evidence type="ECO:0008006" key="7">
    <source>
        <dbReference type="Google" id="ProtNLM"/>
    </source>
</evidence>
<organism evidence="5 6">
    <name type="scientific">Purpureocillium lilacinum</name>
    <name type="common">Paecilomyces lilacinus</name>
    <dbReference type="NCBI Taxonomy" id="33203"/>
    <lineage>
        <taxon>Eukaryota</taxon>
        <taxon>Fungi</taxon>
        <taxon>Dikarya</taxon>
        <taxon>Ascomycota</taxon>
        <taxon>Pezizomycotina</taxon>
        <taxon>Sordariomycetes</taxon>
        <taxon>Hypocreomycetidae</taxon>
        <taxon>Hypocreales</taxon>
        <taxon>Ophiocordycipitaceae</taxon>
        <taxon>Purpureocillium</taxon>
    </lineage>
</organism>
<feature type="compositionally biased region" description="Low complexity" evidence="4">
    <location>
        <begin position="166"/>
        <end position="184"/>
    </location>
</feature>
<gene>
    <name evidence="5" type="ORF">PCL_11829</name>
</gene>
<feature type="region of interest" description="Disordered" evidence="4">
    <location>
        <begin position="160"/>
        <end position="286"/>
    </location>
</feature>
<dbReference type="SUPFAM" id="SSF50998">
    <property type="entry name" value="Quinoprotein alcohol dehydrogenase-like"/>
    <property type="match status" value="1"/>
</dbReference>
<keyword evidence="2" id="KW-0677">Repeat</keyword>
<feature type="region of interest" description="Disordered" evidence="4">
    <location>
        <begin position="71"/>
        <end position="100"/>
    </location>
</feature>
<keyword evidence="3" id="KW-0175">Coiled coil</keyword>
<protein>
    <recommendedName>
        <fullName evidence="7">WD40 repeat-like-containing domain protein</fullName>
    </recommendedName>
</protein>
<name>A0A2U3EB59_PURLI</name>
<dbReference type="PANTHER" id="PTHR22847">
    <property type="entry name" value="WD40 REPEAT PROTEIN"/>
    <property type="match status" value="1"/>
</dbReference>
<evidence type="ECO:0000313" key="6">
    <source>
        <dbReference type="Proteomes" id="UP000245956"/>
    </source>
</evidence>
<comment type="caution">
    <text evidence="5">The sequence shown here is derived from an EMBL/GenBank/DDBJ whole genome shotgun (WGS) entry which is preliminary data.</text>
</comment>